<dbReference type="AlphaFoldDB" id="A0A336N2E4"/>
<proteinExistence type="predicted"/>
<feature type="chain" id="PRO_5016409883" evidence="1">
    <location>
        <begin position="25"/>
        <end position="162"/>
    </location>
</feature>
<name>A0A336N2E4_CULSO</name>
<protein>
    <submittedName>
        <fullName evidence="2">CSON011145 protein</fullName>
    </submittedName>
</protein>
<keyword evidence="1" id="KW-0732">Signal</keyword>
<gene>
    <name evidence="2" type="primary">CSON011145</name>
</gene>
<dbReference type="OMA" id="FCVDRCE"/>
<dbReference type="VEuPathDB" id="VectorBase:CSON011145"/>
<dbReference type="EMBL" id="UFQT01004748">
    <property type="protein sequence ID" value="SSX35779.1"/>
    <property type="molecule type" value="Genomic_DNA"/>
</dbReference>
<feature type="signal peptide" evidence="1">
    <location>
        <begin position="1"/>
        <end position="24"/>
    </location>
</feature>
<evidence type="ECO:0000256" key="1">
    <source>
        <dbReference type="SAM" id="SignalP"/>
    </source>
</evidence>
<sequence>MVDLNLKEFLITLMVFTLIKYGSGSCYTCNLGMACISEEQYFECFNGTPDLGKIYRCPQGQVCTLNRQCAVAESNNPTCRLCNICNSMKEYTCKTFNTYSPCFGTSIVDWEFPCPLGWMCNPAGTKENPCMPPVSWNDKPLCLNGIQQKLAADMGEDNLENH</sequence>
<reference evidence="2" key="1">
    <citation type="submission" date="2018-07" db="EMBL/GenBank/DDBJ databases">
        <authorList>
            <person name="Quirk P.G."/>
            <person name="Krulwich T.A."/>
        </authorList>
    </citation>
    <scope>NUCLEOTIDE SEQUENCE</scope>
</reference>
<accession>A0A336N2E4</accession>
<evidence type="ECO:0000313" key="2">
    <source>
        <dbReference type="EMBL" id="SSX35779.1"/>
    </source>
</evidence>
<dbReference type="PROSITE" id="PS51257">
    <property type="entry name" value="PROKAR_LIPOPROTEIN"/>
    <property type="match status" value="1"/>
</dbReference>
<organism evidence="2">
    <name type="scientific">Culicoides sonorensis</name>
    <name type="common">Biting midge</name>
    <dbReference type="NCBI Taxonomy" id="179676"/>
    <lineage>
        <taxon>Eukaryota</taxon>
        <taxon>Metazoa</taxon>
        <taxon>Ecdysozoa</taxon>
        <taxon>Arthropoda</taxon>
        <taxon>Hexapoda</taxon>
        <taxon>Insecta</taxon>
        <taxon>Pterygota</taxon>
        <taxon>Neoptera</taxon>
        <taxon>Endopterygota</taxon>
        <taxon>Diptera</taxon>
        <taxon>Nematocera</taxon>
        <taxon>Chironomoidea</taxon>
        <taxon>Ceratopogonidae</taxon>
        <taxon>Ceratopogoninae</taxon>
        <taxon>Culicoides</taxon>
        <taxon>Monoculicoides</taxon>
    </lineage>
</organism>